<dbReference type="Proteomes" id="UP000094569">
    <property type="component" value="Unassembled WGS sequence"/>
</dbReference>
<comment type="caution">
    <text evidence="8">The sequence shown here is derived from an EMBL/GenBank/DDBJ whole genome shotgun (WGS) entry which is preliminary data.</text>
</comment>
<dbReference type="InterPro" id="IPR020846">
    <property type="entry name" value="MFS_dom"/>
</dbReference>
<feature type="transmembrane region" description="Helical" evidence="6">
    <location>
        <begin position="455"/>
        <end position="475"/>
    </location>
</feature>
<feature type="transmembrane region" description="Helical" evidence="6">
    <location>
        <begin position="154"/>
        <end position="179"/>
    </location>
</feature>
<feature type="compositionally biased region" description="Polar residues" evidence="5">
    <location>
        <begin position="26"/>
        <end position="40"/>
    </location>
</feature>
<proteinExistence type="predicted"/>
<dbReference type="PANTHER" id="PTHR42718">
    <property type="entry name" value="MAJOR FACILITATOR SUPERFAMILY MULTIDRUG TRANSPORTER MFSC"/>
    <property type="match status" value="1"/>
</dbReference>
<feature type="transmembrane region" description="Helical" evidence="6">
    <location>
        <begin position="331"/>
        <end position="354"/>
    </location>
</feature>
<feature type="transmembrane region" description="Helical" evidence="6">
    <location>
        <begin position="393"/>
        <end position="412"/>
    </location>
</feature>
<feature type="transmembrane region" description="Helical" evidence="6">
    <location>
        <begin position="103"/>
        <end position="121"/>
    </location>
</feature>
<dbReference type="GO" id="GO:0016020">
    <property type="term" value="C:membrane"/>
    <property type="evidence" value="ECO:0007669"/>
    <property type="project" value="UniProtKB-SubCell"/>
</dbReference>
<evidence type="ECO:0000313" key="9">
    <source>
        <dbReference type="Proteomes" id="UP000094569"/>
    </source>
</evidence>
<dbReference type="VEuPathDB" id="FungiDB:SI65_02578"/>
<comment type="subcellular location">
    <subcellularLocation>
        <location evidence="1">Membrane</location>
        <topology evidence="1">Multi-pass membrane protein</topology>
    </subcellularLocation>
</comment>
<sequence>MNPETPEHNANPLADVAENAGLSAQEKGTNNEGQGPNAQTLPDAETIERLGRQRPAHFSNKWTELAFCFSIFMCQILSEYYVSGSNVLLPTLIKELDIPPSQSIWPATALSLVVTATLLIFGRLADMFGGFVLYFGGMVWLTITSLIAGFSQNWLMLFIFRALQGLGLAAFLPSSIMILGRVYRPGPRKNLVFSIYGACAALGFFVGIFFSGICGEFLSWSWYFFFGAIFSAITAVSSYFSIPSDWAEKRATSKASMDWIGSALLVPGMVLFVFSIADSAHAPQGWKTSYIIVCLILGVLFLGAFIYVEGWVVENPLMPGDLFSVKYMKPLILALLCLYGCLGIYLLYACLYMQDFMGASPLQVVAWAVPMAFGGLILSVAGGYLLHMLNGTILMIIACLGYLASGLLFALIPLGGNYWAFVFPAMIGGTIGIDISFNVTNIFITTNLSKERQGLAGALINCTLHFGIAIMLAFADIVQVHTEEYLGLRKSYQAAFWFQVGLAGFALAVVIAFVRIESAKSELTVDEKLELEAAARQA</sequence>
<accession>A0A1E3BLA4</accession>
<feature type="transmembrane region" description="Helical" evidence="6">
    <location>
        <begin position="260"/>
        <end position="277"/>
    </location>
</feature>
<gene>
    <name evidence="8" type="ORF">SI65_02578</name>
</gene>
<dbReference type="Gene3D" id="1.20.1250.20">
    <property type="entry name" value="MFS general substrate transporter like domains"/>
    <property type="match status" value="1"/>
</dbReference>
<feature type="transmembrane region" description="Helical" evidence="6">
    <location>
        <begin position="222"/>
        <end position="240"/>
    </location>
</feature>
<evidence type="ECO:0000256" key="1">
    <source>
        <dbReference type="ARBA" id="ARBA00004141"/>
    </source>
</evidence>
<dbReference type="PROSITE" id="PS50850">
    <property type="entry name" value="MFS"/>
    <property type="match status" value="1"/>
</dbReference>
<keyword evidence="3 6" id="KW-1133">Transmembrane helix</keyword>
<feature type="transmembrane region" description="Helical" evidence="6">
    <location>
        <begin position="289"/>
        <end position="310"/>
    </location>
</feature>
<protein>
    <recommendedName>
        <fullName evidence="7">Major facilitator superfamily (MFS) profile domain-containing protein</fullName>
    </recommendedName>
</protein>
<dbReference type="FunFam" id="1.20.1250.20:FF:000447">
    <property type="entry name" value="MFS multidrug transporter, putative"/>
    <property type="match status" value="1"/>
</dbReference>
<dbReference type="PANTHER" id="PTHR42718:SF36">
    <property type="entry name" value="MULTIDRUG TRANSPORTER, PUTATIVE (AFU_ORTHOLOGUE AFUA_4G13820)-RELATED"/>
    <property type="match status" value="1"/>
</dbReference>
<dbReference type="SUPFAM" id="SSF103473">
    <property type="entry name" value="MFS general substrate transporter"/>
    <property type="match status" value="1"/>
</dbReference>
<dbReference type="AlphaFoldDB" id="A0A1E3BLA4"/>
<dbReference type="InterPro" id="IPR011701">
    <property type="entry name" value="MFS"/>
</dbReference>
<feature type="transmembrane region" description="Helical" evidence="6">
    <location>
        <begin position="128"/>
        <end position="148"/>
    </location>
</feature>
<feature type="transmembrane region" description="Helical" evidence="6">
    <location>
        <begin position="418"/>
        <end position="443"/>
    </location>
</feature>
<dbReference type="InterPro" id="IPR036259">
    <property type="entry name" value="MFS_trans_sf"/>
</dbReference>
<dbReference type="OrthoDB" id="5086884at2759"/>
<evidence type="ECO:0000256" key="6">
    <source>
        <dbReference type="SAM" id="Phobius"/>
    </source>
</evidence>
<keyword evidence="9" id="KW-1185">Reference proteome</keyword>
<evidence type="ECO:0000256" key="2">
    <source>
        <dbReference type="ARBA" id="ARBA00022692"/>
    </source>
</evidence>
<evidence type="ECO:0000259" key="7">
    <source>
        <dbReference type="PROSITE" id="PS50850"/>
    </source>
</evidence>
<dbReference type="STRING" id="573508.A0A1E3BLA4"/>
<feature type="domain" description="Major facilitator superfamily (MFS) profile" evidence="7">
    <location>
        <begin position="63"/>
        <end position="520"/>
    </location>
</feature>
<feature type="region of interest" description="Disordered" evidence="5">
    <location>
        <begin position="1"/>
        <end position="40"/>
    </location>
</feature>
<dbReference type="Gene3D" id="1.20.1720.10">
    <property type="entry name" value="Multidrug resistance protein D"/>
    <property type="match status" value="1"/>
</dbReference>
<name>A0A1E3BLA4_ASPCR</name>
<reference evidence="8 9" key="1">
    <citation type="journal article" date="2016" name="BMC Genomics">
        <title>Comparative genomic and transcriptomic analyses of the Fuzhuan brick tea-fermentation fungus Aspergillus cristatus.</title>
        <authorList>
            <person name="Ge Y."/>
            <person name="Wang Y."/>
            <person name="Liu Y."/>
            <person name="Tan Y."/>
            <person name="Ren X."/>
            <person name="Zhang X."/>
            <person name="Hyde K.D."/>
            <person name="Liu Y."/>
            <person name="Liu Z."/>
        </authorList>
    </citation>
    <scope>NUCLEOTIDE SEQUENCE [LARGE SCALE GENOMIC DNA]</scope>
    <source>
        <strain evidence="8 9">GZAAS20.1005</strain>
    </source>
</reference>
<feature type="transmembrane region" description="Helical" evidence="6">
    <location>
        <begin position="366"/>
        <end position="386"/>
    </location>
</feature>
<evidence type="ECO:0000256" key="4">
    <source>
        <dbReference type="ARBA" id="ARBA00023136"/>
    </source>
</evidence>
<dbReference type="Pfam" id="PF07690">
    <property type="entry name" value="MFS_1"/>
    <property type="match status" value="1"/>
</dbReference>
<evidence type="ECO:0000313" key="8">
    <source>
        <dbReference type="EMBL" id="ODM21734.1"/>
    </source>
</evidence>
<evidence type="ECO:0000256" key="5">
    <source>
        <dbReference type="SAM" id="MobiDB-lite"/>
    </source>
</evidence>
<evidence type="ECO:0000256" key="3">
    <source>
        <dbReference type="ARBA" id="ARBA00022989"/>
    </source>
</evidence>
<keyword evidence="4 6" id="KW-0472">Membrane</keyword>
<dbReference type="GO" id="GO:0022857">
    <property type="term" value="F:transmembrane transporter activity"/>
    <property type="evidence" value="ECO:0007669"/>
    <property type="project" value="InterPro"/>
</dbReference>
<organism evidence="8 9">
    <name type="scientific">Aspergillus cristatus</name>
    <name type="common">Chinese Fuzhuan brick tea-fermentation fungus</name>
    <name type="synonym">Eurotium cristatum</name>
    <dbReference type="NCBI Taxonomy" id="573508"/>
    <lineage>
        <taxon>Eukaryota</taxon>
        <taxon>Fungi</taxon>
        <taxon>Dikarya</taxon>
        <taxon>Ascomycota</taxon>
        <taxon>Pezizomycotina</taxon>
        <taxon>Eurotiomycetes</taxon>
        <taxon>Eurotiomycetidae</taxon>
        <taxon>Eurotiales</taxon>
        <taxon>Aspergillaceae</taxon>
        <taxon>Aspergillus</taxon>
        <taxon>Aspergillus subgen. Aspergillus</taxon>
    </lineage>
</organism>
<feature type="transmembrane region" description="Helical" evidence="6">
    <location>
        <begin position="191"/>
        <end position="210"/>
    </location>
</feature>
<feature type="transmembrane region" description="Helical" evidence="6">
    <location>
        <begin position="495"/>
        <end position="514"/>
    </location>
</feature>
<keyword evidence="2 6" id="KW-0812">Transmembrane</keyword>
<feature type="transmembrane region" description="Helical" evidence="6">
    <location>
        <begin position="62"/>
        <end position="83"/>
    </location>
</feature>
<dbReference type="EMBL" id="JXNT01000002">
    <property type="protein sequence ID" value="ODM21734.1"/>
    <property type="molecule type" value="Genomic_DNA"/>
</dbReference>